<evidence type="ECO:0000313" key="3">
    <source>
        <dbReference type="EMBL" id="KAE8261286.1"/>
    </source>
</evidence>
<dbReference type="Proteomes" id="UP000836402">
    <property type="component" value="Unassembled WGS sequence"/>
</dbReference>
<sequence>MAAPPSTKYAVHKSASQSLTFQVNELPVLDLVSSRSIDHFVPKSNRMGFGTDAAQRVLHSRVALPALQLTVRLGARMARSSTAQCLDSSTLRASAILKVMVAFLYANADQLNLREVSLSDAVNESDECIHLILKTKLRRLHTLAATATPLRPHEDSSAASEGHPADPSDETASPTLRLGVDLIWSTHQKRTRPDRVKESDFASLSHALAQTSAVPAPLLAPLMNALRQTLCNSLLQDVKICLLVRERPLLACGGDTGSEIVEHRMELPLFNGVWLDREESMVPLFRSLAQSLTNISRSADRRHQNAAQTSADSPLVRRWKDIEKRIGLGAQRVSGLDSAGLDEADADLRFLSILNTLRQSDYAQFTHKLVKPKLVDRISQSSFEQATRTLQKQATISPRLAPASSPIAQPAEADEDERFGVDIINFPVASSEPSSARASDVPMFWDEPDSDAGVLADVEDSCSWARLQADMAFTTHSQAQAPPAITPAQPSSPFLLATDSPPGSSFSPFFDWNPTEAGGRVGIEGEDQGLGQEKKEKEQEEVVSELEAMGSDEELNQSFPKYATMPLLSEDDMDQRNFDSPPRLADALMSMDTHASSTPNCALMRDSDDEDGAHRSHGATGDCLRSSSPLFSMPDQEHVVVYMSE</sequence>
<keyword evidence="5" id="KW-1185">Reference proteome</keyword>
<comment type="caution">
    <text evidence="3">The sequence shown here is derived from an EMBL/GenBank/DDBJ whole genome shotgun (WGS) entry which is preliminary data.</text>
</comment>
<gene>
    <name evidence="3" type="ORF">A4X03_0g3386</name>
    <name evidence="2" type="ORF">JKIAZH3_G2156</name>
</gene>
<dbReference type="Proteomes" id="UP000077671">
    <property type="component" value="Unassembled WGS sequence"/>
</dbReference>
<evidence type="ECO:0000313" key="2">
    <source>
        <dbReference type="EMBL" id="CAD6918635.1"/>
    </source>
</evidence>
<reference evidence="3" key="1">
    <citation type="submission" date="2016-04" db="EMBL/GenBank/DDBJ databases">
        <authorList>
            <person name="Nguyen H.D."/>
            <person name="Kesanakurti P."/>
            <person name="Cullis J."/>
            <person name="Levesque C.A."/>
            <person name="Hambleton S."/>
        </authorList>
    </citation>
    <scope>NUCLEOTIDE SEQUENCE</scope>
    <source>
        <strain evidence="3">DAOMC 238032</strain>
    </source>
</reference>
<evidence type="ECO:0000313" key="4">
    <source>
        <dbReference type="Proteomes" id="UP000077671"/>
    </source>
</evidence>
<evidence type="ECO:0000256" key="1">
    <source>
        <dbReference type="SAM" id="MobiDB-lite"/>
    </source>
</evidence>
<dbReference type="EMBL" id="CAJHJG010002201">
    <property type="protein sequence ID" value="CAD6918635.1"/>
    <property type="molecule type" value="Genomic_DNA"/>
</dbReference>
<organism evidence="3 4">
    <name type="scientific">Tilletia caries</name>
    <name type="common">wheat bunt fungus</name>
    <dbReference type="NCBI Taxonomy" id="13290"/>
    <lineage>
        <taxon>Eukaryota</taxon>
        <taxon>Fungi</taxon>
        <taxon>Dikarya</taxon>
        <taxon>Basidiomycota</taxon>
        <taxon>Ustilaginomycotina</taxon>
        <taxon>Exobasidiomycetes</taxon>
        <taxon>Tilletiales</taxon>
        <taxon>Tilletiaceae</taxon>
        <taxon>Tilletia</taxon>
    </lineage>
</organism>
<dbReference type="AlphaFoldDB" id="A0A177UGL8"/>
<dbReference type="EMBL" id="LWDD02000386">
    <property type="protein sequence ID" value="KAE8261286.1"/>
    <property type="molecule type" value="Genomic_DNA"/>
</dbReference>
<feature type="region of interest" description="Disordered" evidence="1">
    <location>
        <begin position="592"/>
        <end position="630"/>
    </location>
</feature>
<reference evidence="2" key="3">
    <citation type="submission" date="2020-10" db="EMBL/GenBank/DDBJ databases">
        <authorList>
            <person name="Sedaghatjoo S."/>
        </authorList>
    </citation>
    <scope>NUCLEOTIDE SEQUENCE</scope>
    <source>
        <strain evidence="2">AZH3</strain>
    </source>
</reference>
<protein>
    <submittedName>
        <fullName evidence="3">Uncharacterized protein</fullName>
    </submittedName>
</protein>
<proteinExistence type="predicted"/>
<reference evidence="3" key="2">
    <citation type="journal article" date="2019" name="IMA Fungus">
        <title>Genome sequencing and comparison of five Tilletia species to identify candidate genes for the detection of regulated species infecting wheat.</title>
        <authorList>
            <person name="Nguyen H.D.T."/>
            <person name="Sultana T."/>
            <person name="Kesanakurti P."/>
            <person name="Hambleton S."/>
        </authorList>
    </citation>
    <scope>NUCLEOTIDE SEQUENCE</scope>
    <source>
        <strain evidence="3">DAOMC 238032</strain>
    </source>
</reference>
<name>A0A177UGL8_9BASI</name>
<feature type="region of interest" description="Disordered" evidence="1">
    <location>
        <begin position="147"/>
        <end position="173"/>
    </location>
</feature>
<evidence type="ECO:0000313" key="5">
    <source>
        <dbReference type="Proteomes" id="UP000836402"/>
    </source>
</evidence>
<accession>A0A177UGL8</accession>
<feature type="region of interest" description="Disordered" evidence="1">
    <location>
        <begin position="393"/>
        <end position="413"/>
    </location>
</feature>